<dbReference type="Gene3D" id="3.40.50.410">
    <property type="entry name" value="von Willebrand factor, type A domain"/>
    <property type="match status" value="1"/>
</dbReference>
<dbReference type="RefSeq" id="WP_109724503.1">
    <property type="nucleotide sequence ID" value="NZ_MSZV01000102.1"/>
</dbReference>
<feature type="compositionally biased region" description="Basic and acidic residues" evidence="2">
    <location>
        <begin position="483"/>
        <end position="500"/>
    </location>
</feature>
<evidence type="ECO:0000256" key="2">
    <source>
        <dbReference type="SAM" id="MobiDB-lite"/>
    </source>
</evidence>
<dbReference type="OrthoDB" id="9807628at2"/>
<dbReference type="SUPFAM" id="SSF48452">
    <property type="entry name" value="TPR-like"/>
    <property type="match status" value="1"/>
</dbReference>
<dbReference type="SMART" id="SM00028">
    <property type="entry name" value="TPR"/>
    <property type="match status" value="1"/>
</dbReference>
<gene>
    <name evidence="4" type="ORF">C7456_11347</name>
</gene>
<organism evidence="4 5">
    <name type="scientific">Fulvimonas soli</name>
    <dbReference type="NCBI Taxonomy" id="155197"/>
    <lineage>
        <taxon>Bacteria</taxon>
        <taxon>Pseudomonadati</taxon>
        <taxon>Pseudomonadota</taxon>
        <taxon>Gammaproteobacteria</taxon>
        <taxon>Lysobacterales</taxon>
        <taxon>Rhodanobacteraceae</taxon>
        <taxon>Fulvimonas</taxon>
    </lineage>
</organism>
<comment type="caution">
    <text evidence="4">The sequence shown here is derived from an EMBL/GenBank/DDBJ whole genome shotgun (WGS) entry which is preliminary data.</text>
</comment>
<dbReference type="SUPFAM" id="SSF53300">
    <property type="entry name" value="vWA-like"/>
    <property type="match status" value="1"/>
</dbReference>
<keyword evidence="3" id="KW-0812">Transmembrane</keyword>
<evidence type="ECO:0000313" key="4">
    <source>
        <dbReference type="EMBL" id="PWK83514.1"/>
    </source>
</evidence>
<evidence type="ECO:0000313" key="5">
    <source>
        <dbReference type="Proteomes" id="UP000245812"/>
    </source>
</evidence>
<dbReference type="InterPro" id="IPR019734">
    <property type="entry name" value="TPR_rpt"/>
</dbReference>
<dbReference type="PROSITE" id="PS50293">
    <property type="entry name" value="TPR_REGION"/>
    <property type="match status" value="1"/>
</dbReference>
<dbReference type="Proteomes" id="UP000245812">
    <property type="component" value="Unassembled WGS sequence"/>
</dbReference>
<reference evidence="4 5" key="1">
    <citation type="submission" date="2018-05" db="EMBL/GenBank/DDBJ databases">
        <title>Genomic Encyclopedia of Type Strains, Phase IV (KMG-IV): sequencing the most valuable type-strain genomes for metagenomic binning, comparative biology and taxonomic classification.</title>
        <authorList>
            <person name="Goeker M."/>
        </authorList>
    </citation>
    <scope>NUCLEOTIDE SEQUENCE [LARGE SCALE GENOMIC DNA]</scope>
    <source>
        <strain evidence="4 5">DSM 14263</strain>
    </source>
</reference>
<dbReference type="InterPro" id="IPR011990">
    <property type="entry name" value="TPR-like_helical_dom_sf"/>
</dbReference>
<dbReference type="AlphaFoldDB" id="A0A316I8B9"/>
<proteinExistence type="predicted"/>
<dbReference type="InterPro" id="IPR036465">
    <property type="entry name" value="vWFA_dom_sf"/>
</dbReference>
<keyword evidence="3" id="KW-0472">Membrane</keyword>
<accession>A0A316I8B9</accession>
<keyword evidence="1" id="KW-0802">TPR repeat</keyword>
<keyword evidence="3" id="KW-1133">Transmembrane helix</keyword>
<evidence type="ECO:0000256" key="3">
    <source>
        <dbReference type="SAM" id="Phobius"/>
    </source>
</evidence>
<dbReference type="Pfam" id="PF00515">
    <property type="entry name" value="TPR_1"/>
    <property type="match status" value="1"/>
</dbReference>
<feature type="transmembrane region" description="Helical" evidence="3">
    <location>
        <begin position="60"/>
        <end position="81"/>
    </location>
</feature>
<dbReference type="EMBL" id="QGHC01000013">
    <property type="protein sequence ID" value="PWK83514.1"/>
    <property type="molecule type" value="Genomic_DNA"/>
</dbReference>
<feature type="compositionally biased region" description="Low complexity" evidence="2">
    <location>
        <begin position="538"/>
        <end position="557"/>
    </location>
</feature>
<dbReference type="PROSITE" id="PS50005">
    <property type="entry name" value="TPR"/>
    <property type="match status" value="1"/>
</dbReference>
<dbReference type="PANTHER" id="PTHR22550:SF14">
    <property type="entry name" value="VWFA DOMAIN-CONTAINING PROTEIN"/>
    <property type="match status" value="1"/>
</dbReference>
<dbReference type="InterPro" id="IPR050768">
    <property type="entry name" value="UPF0353/GerABKA_families"/>
</dbReference>
<dbReference type="PANTHER" id="PTHR22550">
    <property type="entry name" value="SPORE GERMINATION PROTEIN"/>
    <property type="match status" value="1"/>
</dbReference>
<feature type="repeat" description="TPR" evidence="1">
    <location>
        <begin position="402"/>
        <end position="435"/>
    </location>
</feature>
<feature type="transmembrane region" description="Helical" evidence="3">
    <location>
        <begin position="12"/>
        <end position="28"/>
    </location>
</feature>
<sequence length="630" mass="66704">MSALQQFHFLRPAWLLALALLPPLLWWLSRRGDARHELARLADAELLPHLLSGRGADRRLPLLLAGLGALLAVLALAGPSWSRAQTPLYADRAAQVVAVALSPRMLARDVAPSRLDRARYKARALFDANRDGLNGLVAYAGEAFAVAPLTSDAHSLDDLLDALAPDTMPVDGDNAAAAIERGVELIDHAHAGGGSLVLLADRVDAGAEAAARKALAAGVRVSVLGVGSAQGGPVPQDGGGFLHDAQGRIELARRDDAGLAALAAAGGGRYVPLRDDAADVEALRAELRAGTAQASGEQSAQWEDRGPWLLLPLLLVAACGFRRGWLLVLPLLALPLLPGRAEAASWRDLWQRRDQQAAQALREGRAKEAAQLARDPALRGAAAYRAGNYAAAAQALAGASGADARYNLGNALARMGRYREAIAAYDEALRLDPAHADARANRQAVEDWLRRQPPPSQKAQDGQGGGQDQRDQDKQGKNAPSKDAQDGHKQDSQGNRRGEQADGQPDDNGRGGGQNGQPGESASGQDAKREGAAPPPDAGEQARQAAQAEQARQALQRQMDRALRSGRPAQADGSHQLGVAAQDDPEARLPAELRQALQRVPDDPGALLRRKFELEYRQRHGAPPGEDDTP</sequence>
<keyword evidence="5" id="KW-1185">Reference proteome</keyword>
<evidence type="ECO:0000256" key="1">
    <source>
        <dbReference type="PROSITE-ProRule" id="PRU00339"/>
    </source>
</evidence>
<dbReference type="Gene3D" id="1.25.40.10">
    <property type="entry name" value="Tetratricopeptide repeat domain"/>
    <property type="match status" value="1"/>
</dbReference>
<name>A0A316I8B9_9GAMM</name>
<feature type="region of interest" description="Disordered" evidence="2">
    <location>
        <begin position="442"/>
        <end position="588"/>
    </location>
</feature>
<protein>
    <submittedName>
        <fullName evidence="4">Ca-activated chloride channel family protein</fullName>
    </submittedName>
</protein>